<evidence type="ECO:0000313" key="1">
    <source>
        <dbReference type="EMBL" id="QHS93263.1"/>
    </source>
</evidence>
<sequence length="186" mass="21585">MKTVSEIFRENHLSYVVSTESNLKNYLVEALDIDAQFIQHFDIHDLSLALEQTLQCRPLNIPTEPYLKSQRLWIMHKLLMTIPGVREKIQRVLWSAGKASGPTGELRVPLVQTLIHFQQRLTSTNVPVFNIFFDLEQALAQFSQTHHALLQQEKQVFVQHRCDTIRRFAQLLCEHGPAWLSQTVEL</sequence>
<organism evidence="1">
    <name type="scientific">viral metagenome</name>
    <dbReference type="NCBI Taxonomy" id="1070528"/>
    <lineage>
        <taxon>unclassified sequences</taxon>
        <taxon>metagenomes</taxon>
        <taxon>organismal metagenomes</taxon>
    </lineage>
</organism>
<reference evidence="1" key="1">
    <citation type="journal article" date="2020" name="Nature">
        <title>Giant virus diversity and host interactions through global metagenomics.</title>
        <authorList>
            <person name="Schulz F."/>
            <person name="Roux S."/>
            <person name="Paez-Espino D."/>
            <person name="Jungbluth S."/>
            <person name="Walsh D.A."/>
            <person name="Denef V.J."/>
            <person name="McMahon K.D."/>
            <person name="Konstantinidis K.T."/>
            <person name="Eloe-Fadrosh E.A."/>
            <person name="Kyrpides N.C."/>
            <person name="Woyke T."/>
        </authorList>
    </citation>
    <scope>NUCLEOTIDE SEQUENCE</scope>
    <source>
        <strain evidence="1">GVMAG-M-3300017989-17</strain>
    </source>
</reference>
<proteinExistence type="predicted"/>
<dbReference type="AlphaFoldDB" id="A0A6C0BPS8"/>
<protein>
    <submittedName>
        <fullName evidence="1">Uncharacterized protein</fullName>
    </submittedName>
</protein>
<name>A0A6C0BPS8_9ZZZZ</name>
<accession>A0A6C0BPS8</accession>
<dbReference type="EMBL" id="MN739201">
    <property type="protein sequence ID" value="QHS93263.1"/>
    <property type="molecule type" value="Genomic_DNA"/>
</dbReference>